<keyword evidence="6" id="KW-1185">Reference proteome</keyword>
<accession>A0ABR6KIK9</accession>
<dbReference type="Gene3D" id="3.20.20.140">
    <property type="entry name" value="Metal-dependent hydrolases"/>
    <property type="match status" value="1"/>
</dbReference>
<dbReference type="InterPro" id="IPR016195">
    <property type="entry name" value="Pol/histidinol_Pase-like"/>
</dbReference>
<evidence type="ECO:0000256" key="4">
    <source>
        <dbReference type="ARBA" id="ARBA00051722"/>
    </source>
</evidence>
<evidence type="ECO:0000313" key="5">
    <source>
        <dbReference type="EMBL" id="MBB4621345.1"/>
    </source>
</evidence>
<reference evidence="5 6" key="1">
    <citation type="submission" date="2020-08" db="EMBL/GenBank/DDBJ databases">
        <title>Genomic Encyclopedia of Type Strains, Phase IV (KMG-IV): sequencing the most valuable type-strain genomes for metagenomic binning, comparative biology and taxonomic classification.</title>
        <authorList>
            <person name="Goeker M."/>
        </authorList>
    </citation>
    <scope>NUCLEOTIDE SEQUENCE [LARGE SCALE GENOMIC DNA]</scope>
    <source>
        <strain evidence="5 6">DSM 102983</strain>
    </source>
</reference>
<evidence type="ECO:0000256" key="2">
    <source>
        <dbReference type="ARBA" id="ARBA00013064"/>
    </source>
</evidence>
<comment type="similarity">
    <text evidence="1">Belongs to the metallo-dependent hydrolases superfamily. CpsB/CapC family.</text>
</comment>
<keyword evidence="3" id="KW-0378">Hydrolase</keyword>
<dbReference type="Pfam" id="PF19567">
    <property type="entry name" value="CpsB_CapC"/>
    <property type="match status" value="1"/>
</dbReference>
<comment type="catalytic activity">
    <reaction evidence="4">
        <text>O-phospho-L-tyrosyl-[protein] + H2O = L-tyrosyl-[protein] + phosphate</text>
        <dbReference type="Rhea" id="RHEA:10684"/>
        <dbReference type="Rhea" id="RHEA-COMP:10136"/>
        <dbReference type="Rhea" id="RHEA-COMP:20101"/>
        <dbReference type="ChEBI" id="CHEBI:15377"/>
        <dbReference type="ChEBI" id="CHEBI:43474"/>
        <dbReference type="ChEBI" id="CHEBI:46858"/>
        <dbReference type="ChEBI" id="CHEBI:61978"/>
        <dbReference type="EC" id="3.1.3.48"/>
    </reaction>
</comment>
<name>A0ABR6KIK9_9BACT</name>
<dbReference type="InterPro" id="IPR016667">
    <property type="entry name" value="Caps_polysacc_synth_CpsB/CapC"/>
</dbReference>
<dbReference type="EC" id="3.1.3.48" evidence="2"/>
<sequence>MCALFSSFFSQKKDIWPGMTDVHSHLLPGVDDGFSSLEDSREMLAFLQELGVKRMFLTPHIMADLAKNRAVTLKEHFGTFRESCEGISVDMRLAAEYMLDECFYERMEEGLLSYDGEHVLVEVSCLQAPGDLFEKLYAIQLNGFIPVMAHPERYPFWDISGLMKLKEHGCKFQLNLFSLAGFYGTLPHKTSLSLLKKGYYDFAGTDIHSLNYRRGYDTLSLKKDQYEAVEKLLHGNETLWKQ</sequence>
<evidence type="ECO:0000313" key="6">
    <source>
        <dbReference type="Proteomes" id="UP000533637"/>
    </source>
</evidence>
<proteinExistence type="inferred from homology"/>
<comment type="caution">
    <text evidence="5">The sequence shown here is derived from an EMBL/GenBank/DDBJ whole genome shotgun (WGS) entry which is preliminary data.</text>
</comment>
<dbReference type="SUPFAM" id="SSF89550">
    <property type="entry name" value="PHP domain-like"/>
    <property type="match status" value="1"/>
</dbReference>
<dbReference type="EMBL" id="JACHOC010000002">
    <property type="protein sequence ID" value="MBB4621345.1"/>
    <property type="molecule type" value="Genomic_DNA"/>
</dbReference>
<evidence type="ECO:0000256" key="3">
    <source>
        <dbReference type="ARBA" id="ARBA00022801"/>
    </source>
</evidence>
<protein>
    <recommendedName>
        <fullName evidence="2">protein-tyrosine-phosphatase</fullName>
        <ecNumber evidence="2">3.1.3.48</ecNumber>
    </recommendedName>
</protein>
<gene>
    <name evidence="5" type="ORF">GGQ57_001239</name>
</gene>
<evidence type="ECO:0000256" key="1">
    <source>
        <dbReference type="ARBA" id="ARBA00005750"/>
    </source>
</evidence>
<dbReference type="PANTHER" id="PTHR39181:SF1">
    <property type="entry name" value="TYROSINE-PROTEIN PHOSPHATASE YWQE"/>
    <property type="match status" value="1"/>
</dbReference>
<dbReference type="PANTHER" id="PTHR39181">
    <property type="entry name" value="TYROSINE-PROTEIN PHOSPHATASE YWQE"/>
    <property type="match status" value="1"/>
</dbReference>
<organism evidence="5 6">
    <name type="scientific">Parabacteroides faecis</name>
    <dbReference type="NCBI Taxonomy" id="1217282"/>
    <lineage>
        <taxon>Bacteria</taxon>
        <taxon>Pseudomonadati</taxon>
        <taxon>Bacteroidota</taxon>
        <taxon>Bacteroidia</taxon>
        <taxon>Bacteroidales</taxon>
        <taxon>Tannerellaceae</taxon>
        <taxon>Parabacteroides</taxon>
    </lineage>
</organism>
<dbReference type="Proteomes" id="UP000533637">
    <property type="component" value="Unassembled WGS sequence"/>
</dbReference>
<dbReference type="RefSeq" id="WP_122352500.1">
    <property type="nucleotide sequence ID" value="NZ_BMPB01000002.1"/>
</dbReference>